<dbReference type="HOGENOM" id="CLU_022017_7_1_9"/>
<evidence type="ECO:0000313" key="8">
    <source>
        <dbReference type="Proteomes" id="UP000009077"/>
    </source>
</evidence>
<feature type="transmembrane region" description="Helical" evidence="6">
    <location>
        <begin position="316"/>
        <end position="339"/>
    </location>
</feature>
<dbReference type="InterPro" id="IPR002797">
    <property type="entry name" value="Polysacc_synth"/>
</dbReference>
<evidence type="ECO:0000256" key="4">
    <source>
        <dbReference type="ARBA" id="ARBA00022989"/>
    </source>
</evidence>
<feature type="transmembrane region" description="Helical" evidence="6">
    <location>
        <begin position="7"/>
        <end position="28"/>
    </location>
</feature>
<feature type="transmembrane region" description="Helical" evidence="6">
    <location>
        <begin position="171"/>
        <end position="193"/>
    </location>
</feature>
<dbReference type="Pfam" id="PF01943">
    <property type="entry name" value="Polysacc_synt"/>
    <property type="match status" value="1"/>
</dbReference>
<dbReference type="AlphaFoldDB" id="A0A0H3N4Y6"/>
<feature type="transmembrane region" description="Helical" evidence="6">
    <location>
        <begin position="48"/>
        <end position="70"/>
    </location>
</feature>
<feature type="transmembrane region" description="Helical" evidence="6">
    <location>
        <begin position="144"/>
        <end position="165"/>
    </location>
</feature>
<keyword evidence="8" id="KW-1185">Reference proteome</keyword>
<dbReference type="PATRIC" id="fig|568814.3.peg.1320"/>
<feature type="transmembrane region" description="Helical" evidence="6">
    <location>
        <begin position="246"/>
        <end position="272"/>
    </location>
</feature>
<keyword evidence="4 6" id="KW-1133">Transmembrane helix</keyword>
<comment type="subcellular location">
    <subcellularLocation>
        <location evidence="1">Cell membrane</location>
        <topology evidence="1">Multi-pass membrane protein</topology>
    </subcellularLocation>
</comment>
<feature type="transmembrane region" description="Helical" evidence="6">
    <location>
        <begin position="376"/>
        <end position="397"/>
    </location>
</feature>
<evidence type="ECO:0000256" key="1">
    <source>
        <dbReference type="ARBA" id="ARBA00004651"/>
    </source>
</evidence>
<accession>A0A0H3N4Y6</accession>
<dbReference type="Proteomes" id="UP000009077">
    <property type="component" value="Chromosome"/>
</dbReference>
<dbReference type="SMR" id="A0A0H3N4Y6"/>
<dbReference type="GeneID" id="8154327"/>
<proteinExistence type="predicted"/>
<evidence type="ECO:0000256" key="3">
    <source>
        <dbReference type="ARBA" id="ARBA00022692"/>
    </source>
</evidence>
<feature type="transmembrane region" description="Helical" evidence="6">
    <location>
        <begin position="114"/>
        <end position="137"/>
    </location>
</feature>
<evidence type="ECO:0000256" key="5">
    <source>
        <dbReference type="ARBA" id="ARBA00023136"/>
    </source>
</evidence>
<dbReference type="PANTHER" id="PTHR30250:SF11">
    <property type="entry name" value="O-ANTIGEN TRANSPORTER-RELATED"/>
    <property type="match status" value="1"/>
</dbReference>
<gene>
    <name evidence="7" type="ordered locus">SSUBM407_1281</name>
</gene>
<feature type="transmembrane region" description="Helical" evidence="6">
    <location>
        <begin position="284"/>
        <end position="304"/>
    </location>
</feature>
<keyword evidence="5 6" id="KW-0472">Membrane</keyword>
<dbReference type="PANTHER" id="PTHR30250">
    <property type="entry name" value="PST FAMILY PREDICTED COLANIC ACID TRANSPORTER"/>
    <property type="match status" value="1"/>
</dbReference>
<dbReference type="GO" id="GO:0005886">
    <property type="term" value="C:plasma membrane"/>
    <property type="evidence" value="ECO:0007669"/>
    <property type="project" value="UniProtKB-SubCell"/>
</dbReference>
<evidence type="ECO:0000313" key="7">
    <source>
        <dbReference type="EMBL" id="CAZ56139.1"/>
    </source>
</evidence>
<feature type="transmembrane region" description="Helical" evidence="6">
    <location>
        <begin position="82"/>
        <end position="102"/>
    </location>
</feature>
<dbReference type="KEGG" id="ssb:SSUBM407_1281"/>
<protein>
    <submittedName>
        <fullName evidence="7">Flippase</fullName>
    </submittedName>
</protein>
<feature type="transmembrane region" description="Helical" evidence="6">
    <location>
        <begin position="409"/>
        <end position="428"/>
    </location>
</feature>
<evidence type="ECO:0000256" key="2">
    <source>
        <dbReference type="ARBA" id="ARBA00022475"/>
    </source>
</evidence>
<feature type="transmembrane region" description="Helical" evidence="6">
    <location>
        <begin position="351"/>
        <end position="370"/>
    </location>
</feature>
<organism evidence="7 8">
    <name type="scientific">Streptococcus suis (strain BM407)</name>
    <dbReference type="NCBI Taxonomy" id="568814"/>
    <lineage>
        <taxon>Bacteria</taxon>
        <taxon>Bacillati</taxon>
        <taxon>Bacillota</taxon>
        <taxon>Bacilli</taxon>
        <taxon>Lactobacillales</taxon>
        <taxon>Streptococcaceae</taxon>
        <taxon>Streptococcus</taxon>
    </lineage>
</organism>
<dbReference type="RefSeq" id="WP_002936324.1">
    <property type="nucleotide sequence ID" value="NC_012926.1"/>
</dbReference>
<dbReference type="EMBL" id="FM252032">
    <property type="protein sequence ID" value="CAZ56139.1"/>
    <property type="molecule type" value="Genomic_DNA"/>
</dbReference>
<dbReference type="InterPro" id="IPR050833">
    <property type="entry name" value="Poly_Biosynth_Transport"/>
</dbReference>
<feature type="transmembrane region" description="Helical" evidence="6">
    <location>
        <begin position="205"/>
        <end position="226"/>
    </location>
</feature>
<keyword evidence="3 6" id="KW-0812">Transmembrane</keyword>
<evidence type="ECO:0000256" key="6">
    <source>
        <dbReference type="SAM" id="Phobius"/>
    </source>
</evidence>
<keyword evidence="2" id="KW-1003">Cell membrane</keyword>
<feature type="transmembrane region" description="Helical" evidence="6">
    <location>
        <begin position="434"/>
        <end position="451"/>
    </location>
</feature>
<reference evidence="7 8" key="1">
    <citation type="journal article" date="2009" name="PLoS ONE">
        <title>Rapid evolution of virulence and drug resistance in the emerging zoonotic pathogen Streptococcus suis.</title>
        <authorList>
            <person name="Holden M.T.G."/>
            <person name="Hauser H."/>
            <person name="Sanders M."/>
            <person name="Ngo T.H."/>
            <person name="Cherevach I."/>
            <person name="Cronin A."/>
            <person name="Goodhead I."/>
            <person name="Mungall K."/>
            <person name="Quail M.A."/>
            <person name="Price C."/>
            <person name="Rabbinowitsch E."/>
            <person name="Sharp S."/>
            <person name="Croucher N.J."/>
            <person name="Chieu T.B."/>
            <person name="Mai N.T.H."/>
            <person name="Diep T.S."/>
            <person name="Chinh N.T."/>
            <person name="Kehoe M."/>
            <person name="Leigh J.A."/>
            <person name="Ward P.N."/>
            <person name="Dowson C.G."/>
            <person name="Whatmore A.M."/>
            <person name="Chanter N."/>
            <person name="Iversen P."/>
            <person name="Gottschalk M."/>
            <person name="Slater J.D."/>
            <person name="Smith H.E."/>
            <person name="Spratt B.G."/>
            <person name="Xu J."/>
            <person name="Ye C."/>
            <person name="Bentley S."/>
            <person name="Barrell B.G."/>
            <person name="Schultsz C."/>
            <person name="Maskell D.J."/>
            <person name="Parkhill J."/>
        </authorList>
    </citation>
    <scope>NUCLEOTIDE SEQUENCE [LARGE SCALE GENOMIC DNA]</scope>
    <source>
        <strain evidence="7 8">BM407</strain>
    </source>
</reference>
<name>A0A0H3N4Y6_STRS4</name>
<sequence>MSKKSIVVSGLVYTIGTILVQGLAFITLPIYTRVISQEVYGQFSLYNSWVGLVGLFIGLQLGGAFGPGWVHFREKFDDFVSTLMVSSIAFFLPIFGLSFLLSQPLSLLFGLPDWVVPLIFLQSFMSVVQGFFTTYLVQRQQSMWTLLLSVLSAVINTALSLFLIFSMENDFIARVMANSATTGVFACVSLLFFYKKIGLHFRKDYLRYGLSISIPLIFHGLGHNVLNQFDRIMLGKMLTLSDVALYSFGYTLASILQIVFSSLNTVWCPWYFEKKRGADKDLLSYVRYYLAIGLFVTFGFLTIYPELAMLLGGSEYRFSMGFIPMIIVGVFFVFLYSFPANIQFYSGNTKFLPIGTFIAGVLNISVNFVLIPTIGIYGAALATTASYLLLLVLHYFVAKKKYAYDEVAISTFVKVIALVVVYTGLMTVFVGSIWIRWSLGIAVLVVYAYIFRKELTVALNTFREKRSK</sequence>